<dbReference type="eggNOG" id="COG1652">
    <property type="taxonomic scope" value="Bacteria"/>
</dbReference>
<reference evidence="4 5" key="1">
    <citation type="journal article" date="2012" name="J. Bacteriol.">
        <title>Genome sequence of the bacterium Streptomyces davawensis JCM 4913 and heterologous production of the unique antibiotic roseoflavin.</title>
        <authorList>
            <person name="Jankowitsch F."/>
            <person name="Schwarz J."/>
            <person name="Ruckert C."/>
            <person name="Gust B."/>
            <person name="Szczepanowski R."/>
            <person name="Blom J."/>
            <person name="Pelzer S."/>
            <person name="Kalinowski J."/>
            <person name="Mack M."/>
        </authorList>
    </citation>
    <scope>NUCLEOTIDE SEQUENCE [LARGE SCALE GENOMIC DNA]</scope>
    <source>
        <strain evidence="5">DSM 101723 / JCM 4913 / KCC S-0913 / 768</strain>
    </source>
</reference>
<evidence type="ECO:0000313" key="4">
    <source>
        <dbReference type="EMBL" id="CCK24806.1"/>
    </source>
</evidence>
<evidence type="ECO:0000313" key="5">
    <source>
        <dbReference type="Proteomes" id="UP000008043"/>
    </source>
</evidence>
<evidence type="ECO:0000256" key="1">
    <source>
        <dbReference type="SAM" id="MobiDB-lite"/>
    </source>
</evidence>
<proteinExistence type="predicted"/>
<keyword evidence="5" id="KW-1185">Reference proteome</keyword>
<keyword evidence="2" id="KW-0732">Signal</keyword>
<dbReference type="InterPro" id="IPR005158">
    <property type="entry name" value="BTAD"/>
</dbReference>
<gene>
    <name evidence="4" type="ORF">BN159_0427</name>
</gene>
<dbReference type="STRING" id="1214101.BN159_0427"/>
<dbReference type="SMART" id="SM01043">
    <property type="entry name" value="BTAD"/>
    <property type="match status" value="1"/>
</dbReference>
<evidence type="ECO:0000259" key="3">
    <source>
        <dbReference type="SMART" id="SM01043"/>
    </source>
</evidence>
<evidence type="ECO:0000256" key="2">
    <source>
        <dbReference type="SAM" id="SignalP"/>
    </source>
</evidence>
<dbReference type="RefSeq" id="WP_015655210.1">
    <property type="nucleotide sequence ID" value="NC_020504.1"/>
</dbReference>
<feature type="region of interest" description="Disordered" evidence="1">
    <location>
        <begin position="487"/>
        <end position="566"/>
    </location>
</feature>
<dbReference type="KEGG" id="sdv:BN159_0427"/>
<feature type="region of interest" description="Disordered" evidence="1">
    <location>
        <begin position="92"/>
        <end position="158"/>
    </location>
</feature>
<dbReference type="PATRIC" id="fig|1214101.3.peg.429"/>
<dbReference type="AlphaFoldDB" id="K4QSK4"/>
<feature type="compositionally biased region" description="Low complexity" evidence="1">
    <location>
        <begin position="103"/>
        <end position="113"/>
    </location>
</feature>
<feature type="signal peptide" evidence="2">
    <location>
        <begin position="1"/>
        <end position="39"/>
    </location>
</feature>
<protein>
    <recommendedName>
        <fullName evidence="3">Bacterial transcriptional activator domain-containing protein</fullName>
    </recommendedName>
</protein>
<dbReference type="HOGENOM" id="CLU_352640_0_0_11"/>
<organism evidence="4 5">
    <name type="scientific">Streptomyces davaonensis (strain DSM 101723 / JCM 4913 / KCC S-0913 / 768)</name>
    <dbReference type="NCBI Taxonomy" id="1214101"/>
    <lineage>
        <taxon>Bacteria</taxon>
        <taxon>Bacillati</taxon>
        <taxon>Actinomycetota</taxon>
        <taxon>Actinomycetes</taxon>
        <taxon>Kitasatosporales</taxon>
        <taxon>Streptomycetaceae</taxon>
        <taxon>Streptomyces</taxon>
    </lineage>
</organism>
<feature type="chain" id="PRO_5003879569" description="Bacterial transcriptional activator domain-containing protein" evidence="2">
    <location>
        <begin position="40"/>
        <end position="823"/>
    </location>
</feature>
<sequence>MSGAMAAPASHRPAHLRRAPAAVLISVGLFLGSQCPATAAPSPATTDTSPPLTLDRNDPALALALADGATLAAPKILELDVTRLGIQQLIENRQPDRRKDETAAPAPSASASAGQKPGREPDEASSAPASPSPTASASLLPPAPSHKARPTATSSPAAAPAVGVPLLRTVLGAGALLAALLTALLALRLHRRRSRKTRTHLQASPLVQATDETGTVRADMARLDTALRTLAHHHSAQHPGQAPPGIRAALLTTGHVQILPQDKRLAPLPPFTQGPERWWALPKEVILLDEDDARAVPAPYPGLVTLGTTTDGGLLLLNLAARPALLLEGSPDHVTEVCASLTLEAALSPWAADTEVWVIGFADDLPHALPGHPLTHLPHASPALRHLTERFLEIHQQPPDACRRPLLVCAPTLGSDSAQQLAHLIATSGQAAVTLIAPARTAAAYFPTADILDATLSGRQHLHSADTDITLQRLTHADYRQIIHTLTDDPAAPDPPAADPHTSGQARPQPTPHLAPPAHPTGDGPTQSEPPADEGTVFPALLAATGQPPAGMQPQEDQRSGLCVHGHHSPAPQLRVLGPVDMDRVPTTGHGPRQAQLAALLYFRPGRHAASLCTDMDPISPWTKRTLNARLQGLRRALGDDPDGHAYVPRRHHADDPYHLSPHIACDWTQFRTLTDRALTQGPAALTDLEAALALVRGRPFGTHPLPWQEPHQQEMTTRIIAVAHTIATHRTPPGLHHDLTKARQAIATGLDIDNTAEILYRDWMRVEAAAGNRSGLHTALTRLQHVNATLDCPLEKETEDLVDHLLHHTRADPTPHRPAHDR</sequence>
<name>K4QSK4_STRDJ</name>
<dbReference type="Proteomes" id="UP000008043">
    <property type="component" value="Chromosome"/>
</dbReference>
<feature type="compositionally biased region" description="Basic and acidic residues" evidence="1">
    <location>
        <begin position="93"/>
        <end position="102"/>
    </location>
</feature>
<feature type="compositionally biased region" description="Low complexity" evidence="1">
    <location>
        <begin position="124"/>
        <end position="140"/>
    </location>
</feature>
<accession>K4QSK4</accession>
<feature type="domain" description="Bacterial transcriptional activator" evidence="3">
    <location>
        <begin position="666"/>
        <end position="807"/>
    </location>
</feature>
<feature type="compositionally biased region" description="Pro residues" evidence="1">
    <location>
        <begin position="509"/>
        <end position="519"/>
    </location>
</feature>
<dbReference type="EMBL" id="HE971709">
    <property type="protein sequence ID" value="CCK24806.1"/>
    <property type="molecule type" value="Genomic_DNA"/>
</dbReference>